<dbReference type="AlphaFoldDB" id="A0A699SB58"/>
<reference evidence="1" key="1">
    <citation type="journal article" date="2019" name="Sci. Rep.">
        <title>Draft genome of Tanacetum cinerariifolium, the natural source of mosquito coil.</title>
        <authorList>
            <person name="Yamashiro T."/>
            <person name="Shiraishi A."/>
            <person name="Satake H."/>
            <person name="Nakayama K."/>
        </authorList>
    </citation>
    <scope>NUCLEOTIDE SEQUENCE</scope>
</reference>
<protein>
    <submittedName>
        <fullName evidence="1">Uncharacterized protein</fullName>
    </submittedName>
</protein>
<evidence type="ECO:0000313" key="1">
    <source>
        <dbReference type="EMBL" id="GFC94816.1"/>
    </source>
</evidence>
<sequence>LTADGLAALTLGWEMLGLEEGCLVKGLLRVVSTGWDLKDAAVETLGKGNLE</sequence>
<accession>A0A699SB58</accession>
<dbReference type="EMBL" id="BKCJ011150907">
    <property type="protein sequence ID" value="GFC94816.1"/>
    <property type="molecule type" value="Genomic_DNA"/>
</dbReference>
<name>A0A699SB58_TANCI</name>
<comment type="caution">
    <text evidence="1">The sequence shown here is derived from an EMBL/GenBank/DDBJ whole genome shotgun (WGS) entry which is preliminary data.</text>
</comment>
<proteinExistence type="predicted"/>
<organism evidence="1">
    <name type="scientific">Tanacetum cinerariifolium</name>
    <name type="common">Dalmatian daisy</name>
    <name type="synonym">Chrysanthemum cinerariifolium</name>
    <dbReference type="NCBI Taxonomy" id="118510"/>
    <lineage>
        <taxon>Eukaryota</taxon>
        <taxon>Viridiplantae</taxon>
        <taxon>Streptophyta</taxon>
        <taxon>Embryophyta</taxon>
        <taxon>Tracheophyta</taxon>
        <taxon>Spermatophyta</taxon>
        <taxon>Magnoliopsida</taxon>
        <taxon>eudicotyledons</taxon>
        <taxon>Gunneridae</taxon>
        <taxon>Pentapetalae</taxon>
        <taxon>asterids</taxon>
        <taxon>campanulids</taxon>
        <taxon>Asterales</taxon>
        <taxon>Asteraceae</taxon>
        <taxon>Asteroideae</taxon>
        <taxon>Anthemideae</taxon>
        <taxon>Anthemidinae</taxon>
        <taxon>Tanacetum</taxon>
    </lineage>
</organism>
<feature type="non-terminal residue" evidence="1">
    <location>
        <position position="1"/>
    </location>
</feature>
<gene>
    <name evidence="1" type="ORF">Tci_866786</name>
</gene>